<organism evidence="2 3">
    <name type="scientific">Parabacteroides distasonis</name>
    <dbReference type="NCBI Taxonomy" id="823"/>
    <lineage>
        <taxon>Bacteria</taxon>
        <taxon>Pseudomonadati</taxon>
        <taxon>Bacteroidota</taxon>
        <taxon>Bacteroidia</taxon>
        <taxon>Bacteroidales</taxon>
        <taxon>Tannerellaceae</taxon>
        <taxon>Parabacteroides</taxon>
    </lineage>
</organism>
<dbReference type="OrthoDB" id="1118920at2"/>
<dbReference type="Proteomes" id="UP000278164">
    <property type="component" value="Unassembled WGS sequence"/>
</dbReference>
<keyword evidence="2" id="KW-0808">Transferase</keyword>
<dbReference type="GO" id="GO:0016779">
    <property type="term" value="F:nucleotidyltransferase activity"/>
    <property type="evidence" value="ECO:0007669"/>
    <property type="project" value="InterPro"/>
</dbReference>
<dbReference type="InterPro" id="IPR043519">
    <property type="entry name" value="NT_sf"/>
</dbReference>
<evidence type="ECO:0000256" key="1">
    <source>
        <dbReference type="ARBA" id="ARBA00023118"/>
    </source>
</evidence>
<dbReference type="AlphaFoldDB" id="A0A3L7ZL28"/>
<dbReference type="SUPFAM" id="SSF81301">
    <property type="entry name" value="Nucleotidyltransferase"/>
    <property type="match status" value="1"/>
</dbReference>
<dbReference type="InterPro" id="IPR006116">
    <property type="entry name" value="NT_2-5OAS_ClassI-CCAase"/>
</dbReference>
<evidence type="ECO:0000313" key="2">
    <source>
        <dbReference type="EMBL" id="RLT72506.1"/>
    </source>
</evidence>
<dbReference type="EMBL" id="RAYI01000035">
    <property type="protein sequence ID" value="RLT72506.1"/>
    <property type="molecule type" value="Genomic_DNA"/>
</dbReference>
<dbReference type="CDD" id="cd05400">
    <property type="entry name" value="NT_2-5OAS_ClassI-CCAase"/>
    <property type="match status" value="1"/>
</dbReference>
<dbReference type="Gene3D" id="3.30.460.10">
    <property type="entry name" value="Beta Polymerase, domain 2"/>
    <property type="match status" value="1"/>
</dbReference>
<reference evidence="2 3" key="1">
    <citation type="submission" date="2018-09" db="EMBL/GenBank/DDBJ databases">
        <title>Murine metabolic-syndrome-specific gut microbial biobank.</title>
        <authorList>
            <person name="Liu C."/>
        </authorList>
    </citation>
    <scope>NUCLEOTIDE SEQUENCE [LARGE SCALE GENOMIC DNA]</scope>
    <source>
        <strain evidence="2 3">8-P5</strain>
    </source>
</reference>
<accession>A0A3L7ZL28</accession>
<dbReference type="Pfam" id="PF18144">
    <property type="entry name" value="SMODS"/>
    <property type="match status" value="1"/>
</dbReference>
<gene>
    <name evidence="2" type="ORF">D7V78_15520</name>
</gene>
<proteinExistence type="predicted"/>
<dbReference type="GO" id="GO:0051607">
    <property type="term" value="P:defense response to virus"/>
    <property type="evidence" value="ECO:0007669"/>
    <property type="project" value="UniProtKB-KW"/>
</dbReference>
<comment type="caution">
    <text evidence="2">The sequence shown here is derived from an EMBL/GenBank/DDBJ whole genome shotgun (WGS) entry which is preliminary data.</text>
</comment>
<evidence type="ECO:0000313" key="3">
    <source>
        <dbReference type="Proteomes" id="UP000278164"/>
    </source>
</evidence>
<protein>
    <submittedName>
        <fullName evidence="2">Nucleotidyltransferase</fullName>
    </submittedName>
</protein>
<sequence>MDTVRKRGEIISIEQRSLVSQRYRRITRAVNSEFWGSTSETAHSLYVGSYGRGTAIDTSDIDILVELPREEYNKYDALRGNGQSRLLQALKNAILQTYPRSDIHGDGQVVVINFTDGMKFEVLPAFCQLDWLGNWNGKYDYPDSNMGGNWLTTDPKIEQQAMKERNVASNGLLFDTCKHIREIRDNYFSSYHLPGIVIDSFVYHHIADWHWLREGEQSSNQPRGTYEKRLYDSCPVWSFNLTAPGSNMPVDTYKCIDVLIKVLKYMSEDNVI</sequence>
<name>A0A3L7ZL28_PARDI</name>
<keyword evidence="1" id="KW-0051">Antiviral defense</keyword>
<dbReference type="RefSeq" id="WP_121736963.1">
    <property type="nucleotide sequence ID" value="NZ_QXXG01000002.1"/>
</dbReference>